<evidence type="ECO:0000256" key="3">
    <source>
        <dbReference type="ARBA" id="ARBA00022827"/>
    </source>
</evidence>
<evidence type="ECO:0000256" key="2">
    <source>
        <dbReference type="ARBA" id="ARBA00022630"/>
    </source>
</evidence>
<proteinExistence type="inferred from homology"/>
<dbReference type="PaxDb" id="55529-EKX33856"/>
<dbReference type="STRING" id="905079.L1IC91"/>
<keyword evidence="4" id="KW-0560">Oxidoreductase</keyword>
<dbReference type="EnsemblProtists" id="EKX33856">
    <property type="protein sequence ID" value="EKX33856"/>
    <property type="gene ID" value="GUITHDRAFT_44269"/>
</dbReference>
<dbReference type="InterPro" id="IPR045024">
    <property type="entry name" value="NDH-2"/>
</dbReference>
<dbReference type="KEGG" id="gtt:GUITHDRAFT_44269"/>
<dbReference type="OMA" id="DAMAIRN"/>
<protein>
    <recommendedName>
        <fullName evidence="6">FAD/NAD(P)-binding domain-containing protein</fullName>
    </recommendedName>
</protein>
<dbReference type="Pfam" id="PF07992">
    <property type="entry name" value="Pyr_redox_2"/>
    <property type="match status" value="1"/>
</dbReference>
<dbReference type="GO" id="GO:0005739">
    <property type="term" value="C:mitochondrion"/>
    <property type="evidence" value="ECO:0007669"/>
    <property type="project" value="TreeGrafter"/>
</dbReference>
<comment type="similarity">
    <text evidence="1">Belongs to the NADH dehydrogenase family.</text>
</comment>
<dbReference type="AlphaFoldDB" id="L1IC91"/>
<evidence type="ECO:0000313" key="7">
    <source>
        <dbReference type="EMBL" id="EKX33856.1"/>
    </source>
</evidence>
<dbReference type="PANTHER" id="PTHR43706:SF38">
    <property type="entry name" value="FAD_NAD(P)-BINDING DOMAIN-CONTAINING PROTEIN"/>
    <property type="match status" value="1"/>
</dbReference>
<evidence type="ECO:0000256" key="5">
    <source>
        <dbReference type="ARBA" id="ARBA00023027"/>
    </source>
</evidence>
<dbReference type="PANTHER" id="PTHR43706">
    <property type="entry name" value="NADH DEHYDROGENASE"/>
    <property type="match status" value="1"/>
</dbReference>
<feature type="non-terminal residue" evidence="7">
    <location>
        <position position="1"/>
    </location>
</feature>
<dbReference type="InterPro" id="IPR023753">
    <property type="entry name" value="FAD/NAD-binding_dom"/>
</dbReference>
<dbReference type="EMBL" id="JH993127">
    <property type="protein sequence ID" value="EKX33856.1"/>
    <property type="molecule type" value="Genomic_DNA"/>
</dbReference>
<keyword evidence="5" id="KW-0520">NAD</keyword>
<dbReference type="Proteomes" id="UP000011087">
    <property type="component" value="Unassembled WGS sequence"/>
</dbReference>
<keyword evidence="2" id="KW-0285">Flavoprotein</keyword>
<keyword evidence="3" id="KW-0274">FAD</keyword>
<dbReference type="GO" id="GO:0003954">
    <property type="term" value="F:NADH dehydrogenase activity"/>
    <property type="evidence" value="ECO:0007669"/>
    <property type="project" value="InterPro"/>
</dbReference>
<feature type="domain" description="FAD/NAD(P)-binding" evidence="6">
    <location>
        <begin position="5"/>
        <end position="214"/>
    </location>
</feature>
<evidence type="ECO:0000256" key="4">
    <source>
        <dbReference type="ARBA" id="ARBA00023002"/>
    </source>
</evidence>
<dbReference type="SUPFAM" id="SSF51905">
    <property type="entry name" value="FAD/NAD(P)-binding domain"/>
    <property type="match status" value="1"/>
</dbReference>
<evidence type="ECO:0000313" key="8">
    <source>
        <dbReference type="EnsemblProtists" id="EKX33856"/>
    </source>
</evidence>
<dbReference type="RefSeq" id="XP_005820836.1">
    <property type="nucleotide sequence ID" value="XM_005820779.1"/>
</dbReference>
<reference evidence="9" key="2">
    <citation type="submission" date="2012-11" db="EMBL/GenBank/DDBJ databases">
        <authorList>
            <person name="Kuo A."/>
            <person name="Curtis B.A."/>
            <person name="Tanifuji G."/>
            <person name="Burki F."/>
            <person name="Gruber A."/>
            <person name="Irimia M."/>
            <person name="Maruyama S."/>
            <person name="Arias M.C."/>
            <person name="Ball S.G."/>
            <person name="Gile G.H."/>
            <person name="Hirakawa Y."/>
            <person name="Hopkins J.F."/>
            <person name="Rensing S.A."/>
            <person name="Schmutz J."/>
            <person name="Symeonidi A."/>
            <person name="Elias M."/>
            <person name="Eveleigh R.J."/>
            <person name="Herman E.K."/>
            <person name="Klute M.J."/>
            <person name="Nakayama T."/>
            <person name="Obornik M."/>
            <person name="Reyes-Prieto A."/>
            <person name="Armbrust E.V."/>
            <person name="Aves S.J."/>
            <person name="Beiko R.G."/>
            <person name="Coutinho P."/>
            <person name="Dacks J.B."/>
            <person name="Durnford D.G."/>
            <person name="Fast N.M."/>
            <person name="Green B.R."/>
            <person name="Grisdale C."/>
            <person name="Hempe F."/>
            <person name="Henrissat B."/>
            <person name="Hoppner M.P."/>
            <person name="Ishida K.-I."/>
            <person name="Kim E."/>
            <person name="Koreny L."/>
            <person name="Kroth P.G."/>
            <person name="Liu Y."/>
            <person name="Malik S.-B."/>
            <person name="Maier U.G."/>
            <person name="McRose D."/>
            <person name="Mock T."/>
            <person name="Neilson J.A."/>
            <person name="Onodera N.T."/>
            <person name="Poole A.M."/>
            <person name="Pritham E.J."/>
            <person name="Richards T.A."/>
            <person name="Rocap G."/>
            <person name="Roy S.W."/>
            <person name="Sarai C."/>
            <person name="Schaack S."/>
            <person name="Shirato S."/>
            <person name="Slamovits C.H."/>
            <person name="Spencer D.F."/>
            <person name="Suzuki S."/>
            <person name="Worden A.Z."/>
            <person name="Zauner S."/>
            <person name="Barry K."/>
            <person name="Bell C."/>
            <person name="Bharti A.K."/>
            <person name="Crow J.A."/>
            <person name="Grimwood J."/>
            <person name="Kramer R."/>
            <person name="Lindquist E."/>
            <person name="Lucas S."/>
            <person name="Salamov A."/>
            <person name="McFadden G.I."/>
            <person name="Lane C.E."/>
            <person name="Keeling P.J."/>
            <person name="Gray M.W."/>
            <person name="Grigoriev I.V."/>
            <person name="Archibald J.M."/>
        </authorList>
    </citation>
    <scope>NUCLEOTIDE SEQUENCE</scope>
    <source>
        <strain evidence="9">CCMP2712</strain>
    </source>
</reference>
<dbReference type="GeneID" id="17290598"/>
<dbReference type="HOGENOM" id="CLU_085879_0_0_1"/>
<dbReference type="InterPro" id="IPR036188">
    <property type="entry name" value="FAD/NAD-bd_sf"/>
</dbReference>
<reference evidence="8" key="3">
    <citation type="submission" date="2015-06" db="UniProtKB">
        <authorList>
            <consortium name="EnsemblProtists"/>
        </authorList>
    </citation>
    <scope>IDENTIFICATION</scope>
</reference>
<dbReference type="OrthoDB" id="1706261at2759"/>
<keyword evidence="9" id="KW-1185">Reference proteome</keyword>
<dbReference type="Gene3D" id="3.50.50.100">
    <property type="match status" value="1"/>
</dbReference>
<dbReference type="eggNOG" id="KOG2495">
    <property type="taxonomic scope" value="Eukaryota"/>
</dbReference>
<evidence type="ECO:0000259" key="6">
    <source>
        <dbReference type="Pfam" id="PF07992"/>
    </source>
</evidence>
<gene>
    <name evidence="7" type="ORF">GUITHDRAFT_44269</name>
</gene>
<name>L1IC91_GUITC</name>
<sequence length="221" mass="24473">GKKKRVVIVGSGWGANALMKTLDTTVHEVIVVSPRNYFVFTPMLASSAVGTVEYRSIIEPVRWANSNLEYQEAMAMDVDTKRKVVHCKAVAEKRDLEVPYDLLVLSVGMKTSTFGVPGVKENCHFLKEIEHARALRTAIIENCEAASLEDVSEERKRELLTFVVVGGGPAGVEMSGELFDFLNEDLKKIYPKLVPYVSTKLVESGGTLIPQFDTPLQKKTI</sequence>
<organism evidence="7">
    <name type="scientific">Guillardia theta (strain CCMP2712)</name>
    <name type="common">Cryptophyte</name>
    <dbReference type="NCBI Taxonomy" id="905079"/>
    <lineage>
        <taxon>Eukaryota</taxon>
        <taxon>Cryptophyceae</taxon>
        <taxon>Pyrenomonadales</taxon>
        <taxon>Geminigeraceae</taxon>
        <taxon>Guillardia</taxon>
    </lineage>
</organism>
<accession>L1IC91</accession>
<reference evidence="7 9" key="1">
    <citation type="journal article" date="2012" name="Nature">
        <title>Algal genomes reveal evolutionary mosaicism and the fate of nucleomorphs.</title>
        <authorList>
            <consortium name="DOE Joint Genome Institute"/>
            <person name="Curtis B.A."/>
            <person name="Tanifuji G."/>
            <person name="Burki F."/>
            <person name="Gruber A."/>
            <person name="Irimia M."/>
            <person name="Maruyama S."/>
            <person name="Arias M.C."/>
            <person name="Ball S.G."/>
            <person name="Gile G.H."/>
            <person name="Hirakawa Y."/>
            <person name="Hopkins J.F."/>
            <person name="Kuo A."/>
            <person name="Rensing S.A."/>
            <person name="Schmutz J."/>
            <person name="Symeonidi A."/>
            <person name="Elias M."/>
            <person name="Eveleigh R.J."/>
            <person name="Herman E.K."/>
            <person name="Klute M.J."/>
            <person name="Nakayama T."/>
            <person name="Obornik M."/>
            <person name="Reyes-Prieto A."/>
            <person name="Armbrust E.V."/>
            <person name="Aves S.J."/>
            <person name="Beiko R.G."/>
            <person name="Coutinho P."/>
            <person name="Dacks J.B."/>
            <person name="Durnford D.G."/>
            <person name="Fast N.M."/>
            <person name="Green B.R."/>
            <person name="Grisdale C.J."/>
            <person name="Hempel F."/>
            <person name="Henrissat B."/>
            <person name="Hoppner M.P."/>
            <person name="Ishida K."/>
            <person name="Kim E."/>
            <person name="Koreny L."/>
            <person name="Kroth P.G."/>
            <person name="Liu Y."/>
            <person name="Malik S.B."/>
            <person name="Maier U.G."/>
            <person name="McRose D."/>
            <person name="Mock T."/>
            <person name="Neilson J.A."/>
            <person name="Onodera N.T."/>
            <person name="Poole A.M."/>
            <person name="Pritham E.J."/>
            <person name="Richards T.A."/>
            <person name="Rocap G."/>
            <person name="Roy S.W."/>
            <person name="Sarai C."/>
            <person name="Schaack S."/>
            <person name="Shirato S."/>
            <person name="Slamovits C.H."/>
            <person name="Spencer D.F."/>
            <person name="Suzuki S."/>
            <person name="Worden A.Z."/>
            <person name="Zauner S."/>
            <person name="Barry K."/>
            <person name="Bell C."/>
            <person name="Bharti A.K."/>
            <person name="Crow J.A."/>
            <person name="Grimwood J."/>
            <person name="Kramer R."/>
            <person name="Lindquist E."/>
            <person name="Lucas S."/>
            <person name="Salamov A."/>
            <person name="McFadden G.I."/>
            <person name="Lane C.E."/>
            <person name="Keeling P.J."/>
            <person name="Gray M.W."/>
            <person name="Grigoriev I.V."/>
            <person name="Archibald J.M."/>
        </authorList>
    </citation>
    <scope>NUCLEOTIDE SEQUENCE</scope>
    <source>
        <strain evidence="7 9">CCMP2712</strain>
    </source>
</reference>
<evidence type="ECO:0000256" key="1">
    <source>
        <dbReference type="ARBA" id="ARBA00005272"/>
    </source>
</evidence>
<feature type="non-terminal residue" evidence="7">
    <location>
        <position position="221"/>
    </location>
</feature>
<evidence type="ECO:0000313" key="9">
    <source>
        <dbReference type="Proteomes" id="UP000011087"/>
    </source>
</evidence>